<organism evidence="2 3">
    <name type="scientific">Planotetraspora mira</name>
    <dbReference type="NCBI Taxonomy" id="58121"/>
    <lineage>
        <taxon>Bacteria</taxon>
        <taxon>Bacillati</taxon>
        <taxon>Actinomycetota</taxon>
        <taxon>Actinomycetes</taxon>
        <taxon>Streptosporangiales</taxon>
        <taxon>Streptosporangiaceae</taxon>
        <taxon>Planotetraspora</taxon>
    </lineage>
</organism>
<evidence type="ECO:0000313" key="3">
    <source>
        <dbReference type="Proteomes" id="UP000650628"/>
    </source>
</evidence>
<sequence>MGDGEAQSGASVTAAAGTVQPGEAFEDPFPFRGRDAGAVVADRQFGVGGAPAHLDQDGMGGMALGVVEQVAEQPAELTPYAVDHDSRFEP</sequence>
<reference evidence="2 3" key="1">
    <citation type="submission" date="2021-01" db="EMBL/GenBank/DDBJ databases">
        <title>Whole genome shotgun sequence of Planotetraspora mira NBRC 15435.</title>
        <authorList>
            <person name="Komaki H."/>
            <person name="Tamura T."/>
        </authorList>
    </citation>
    <scope>NUCLEOTIDE SEQUENCE [LARGE SCALE GENOMIC DNA]</scope>
    <source>
        <strain evidence="2 3">NBRC 15435</strain>
    </source>
</reference>
<feature type="region of interest" description="Disordered" evidence="1">
    <location>
        <begin position="1"/>
        <end position="30"/>
    </location>
</feature>
<protein>
    <submittedName>
        <fullName evidence="2">Uncharacterized protein</fullName>
    </submittedName>
</protein>
<dbReference type="Proteomes" id="UP000650628">
    <property type="component" value="Unassembled WGS sequence"/>
</dbReference>
<accession>A0A8J3TSQ5</accession>
<name>A0A8J3TSQ5_9ACTN</name>
<comment type="caution">
    <text evidence="2">The sequence shown here is derived from an EMBL/GenBank/DDBJ whole genome shotgun (WGS) entry which is preliminary data.</text>
</comment>
<dbReference type="EMBL" id="BOOO01000016">
    <property type="protein sequence ID" value="GII29834.1"/>
    <property type="molecule type" value="Genomic_DNA"/>
</dbReference>
<gene>
    <name evidence="2" type="ORF">Pmi06nite_32760</name>
</gene>
<proteinExistence type="predicted"/>
<dbReference type="AlphaFoldDB" id="A0A8J3TSQ5"/>
<evidence type="ECO:0000313" key="2">
    <source>
        <dbReference type="EMBL" id="GII29834.1"/>
    </source>
</evidence>
<evidence type="ECO:0000256" key="1">
    <source>
        <dbReference type="SAM" id="MobiDB-lite"/>
    </source>
</evidence>
<keyword evidence="3" id="KW-1185">Reference proteome</keyword>